<comment type="caution">
    <text evidence="2">The sequence shown here is derived from an EMBL/GenBank/DDBJ whole genome shotgun (WGS) entry which is preliminary data.</text>
</comment>
<dbReference type="InterPro" id="IPR029063">
    <property type="entry name" value="SAM-dependent_MTases_sf"/>
</dbReference>
<dbReference type="GO" id="GO:0032259">
    <property type="term" value="P:methylation"/>
    <property type="evidence" value="ECO:0007669"/>
    <property type="project" value="UniProtKB-KW"/>
</dbReference>
<evidence type="ECO:0000259" key="1">
    <source>
        <dbReference type="Pfam" id="PF08241"/>
    </source>
</evidence>
<dbReference type="EC" id="2.1.1.-" evidence="2"/>
<dbReference type="PANTHER" id="PTHR42912">
    <property type="entry name" value="METHYLTRANSFERASE"/>
    <property type="match status" value="1"/>
</dbReference>
<dbReference type="InterPro" id="IPR050508">
    <property type="entry name" value="Methyltransf_Superfamily"/>
</dbReference>
<dbReference type="Proteomes" id="UP000266089">
    <property type="component" value="Unassembled WGS sequence"/>
</dbReference>
<dbReference type="EMBL" id="QWKX01000110">
    <property type="protein sequence ID" value="RIH74514.1"/>
    <property type="molecule type" value="Genomic_DNA"/>
</dbReference>
<name>A0A399DQ97_9DEIN</name>
<keyword evidence="2" id="KW-0808">Transferase</keyword>
<dbReference type="Pfam" id="PF08241">
    <property type="entry name" value="Methyltransf_11"/>
    <property type="match status" value="1"/>
</dbReference>
<dbReference type="Gene3D" id="3.40.50.150">
    <property type="entry name" value="Vaccinia Virus protein VP39"/>
    <property type="match status" value="1"/>
</dbReference>
<sequence>MKESMQKLPDQRSKAPLTLAARTNLWPLTALGYEAWRRRALSLLSGRAFPLEEELSLMLKRMQPVAGRVFLDLGTATGLYARALLGAGAARVYALDLSPAMLRVALGKARGYPGFVPLLARAEAIPLSPASVDGVVVGGSWNEFPDPQPVVHELYRVLKSDGRLWVMFSHRSPSPLQRLLEAAGLRFPTLSELMDSLTKSGFKVDGWREGSVGFVAGTKVTMQSSVQS</sequence>
<feature type="domain" description="Methyltransferase type 11" evidence="1">
    <location>
        <begin position="71"/>
        <end position="165"/>
    </location>
</feature>
<organism evidence="2 3">
    <name type="scientific">Meiothermus taiwanensis</name>
    <dbReference type="NCBI Taxonomy" id="172827"/>
    <lineage>
        <taxon>Bacteria</taxon>
        <taxon>Thermotogati</taxon>
        <taxon>Deinococcota</taxon>
        <taxon>Deinococci</taxon>
        <taxon>Thermales</taxon>
        <taxon>Thermaceae</taxon>
        <taxon>Meiothermus</taxon>
    </lineage>
</organism>
<dbReference type="GO" id="GO:0008757">
    <property type="term" value="F:S-adenosylmethionine-dependent methyltransferase activity"/>
    <property type="evidence" value="ECO:0007669"/>
    <property type="project" value="InterPro"/>
</dbReference>
<gene>
    <name evidence="2" type="ORF">Mcate_02687</name>
</gene>
<keyword evidence="2" id="KW-0489">Methyltransferase</keyword>
<evidence type="ECO:0000313" key="3">
    <source>
        <dbReference type="Proteomes" id="UP000266089"/>
    </source>
</evidence>
<dbReference type="AlphaFoldDB" id="A0A399DQ97"/>
<accession>A0A399DQ97</accession>
<dbReference type="CDD" id="cd02440">
    <property type="entry name" value="AdoMet_MTases"/>
    <property type="match status" value="1"/>
</dbReference>
<evidence type="ECO:0000313" key="2">
    <source>
        <dbReference type="EMBL" id="RIH74514.1"/>
    </source>
</evidence>
<protein>
    <submittedName>
        <fullName evidence="2">Putative methyltransferase</fullName>
        <ecNumber evidence="2">2.1.1.-</ecNumber>
    </submittedName>
</protein>
<dbReference type="PANTHER" id="PTHR42912:SF93">
    <property type="entry name" value="N6-ADENOSINE-METHYLTRANSFERASE TMT1A"/>
    <property type="match status" value="1"/>
</dbReference>
<proteinExistence type="predicted"/>
<dbReference type="SUPFAM" id="SSF53335">
    <property type="entry name" value="S-adenosyl-L-methionine-dependent methyltransferases"/>
    <property type="match status" value="1"/>
</dbReference>
<dbReference type="InterPro" id="IPR013216">
    <property type="entry name" value="Methyltransf_11"/>
</dbReference>
<reference evidence="2 3" key="1">
    <citation type="submission" date="2018-08" db="EMBL/GenBank/DDBJ databases">
        <title>Meiothermus cateniformans JCM 15151 genome sequencing project.</title>
        <authorList>
            <person name="Da Costa M.S."/>
            <person name="Albuquerque L."/>
            <person name="Raposo P."/>
            <person name="Froufe H.J.C."/>
            <person name="Barroso C.S."/>
            <person name="Egas C."/>
        </authorList>
    </citation>
    <scope>NUCLEOTIDE SEQUENCE [LARGE SCALE GENOMIC DNA]</scope>
    <source>
        <strain evidence="2 3">JCM 15151</strain>
    </source>
</reference>